<organism evidence="2 3">
    <name type="scientific">Thalassolituus marinus</name>
    <dbReference type="NCBI Taxonomy" id="671053"/>
    <lineage>
        <taxon>Bacteria</taxon>
        <taxon>Pseudomonadati</taxon>
        <taxon>Pseudomonadota</taxon>
        <taxon>Gammaproteobacteria</taxon>
        <taxon>Oceanospirillales</taxon>
        <taxon>Oceanospirillaceae</taxon>
        <taxon>Thalassolituus</taxon>
    </lineage>
</organism>
<dbReference type="Proteomes" id="UP000714380">
    <property type="component" value="Unassembled WGS sequence"/>
</dbReference>
<feature type="transmembrane region" description="Helical" evidence="1">
    <location>
        <begin position="6"/>
        <end position="29"/>
    </location>
</feature>
<keyword evidence="1" id="KW-1133">Transmembrane helix</keyword>
<keyword evidence="1" id="KW-0812">Transmembrane</keyword>
<reference evidence="2 3" key="1">
    <citation type="submission" date="2020-12" db="EMBL/GenBank/DDBJ databases">
        <title>Novel Thalassolituus-related marine hydrocarbonoclastic bacteria mediated algae-derived hydrocarbons mineralization in twilight zone of the northern South China Sea.</title>
        <authorList>
            <person name="Dong C."/>
        </authorList>
    </citation>
    <scope>NUCLEOTIDE SEQUENCE [LARGE SCALE GENOMIC DNA]</scope>
    <source>
        <strain evidence="2 3">IMCC1826</strain>
    </source>
</reference>
<keyword evidence="1" id="KW-0472">Membrane</keyword>
<evidence type="ECO:0008006" key="4">
    <source>
        <dbReference type="Google" id="ProtNLM"/>
    </source>
</evidence>
<proteinExistence type="predicted"/>
<evidence type="ECO:0000313" key="3">
    <source>
        <dbReference type="Proteomes" id="UP000714380"/>
    </source>
</evidence>
<protein>
    <recommendedName>
        <fullName evidence="4">Nitrate/nitrite sensing protein domain-containing protein</fullName>
    </recommendedName>
</protein>
<dbReference type="RefSeq" id="WP_225673941.1">
    <property type="nucleotide sequence ID" value="NZ_JAEDAH010000043.1"/>
</dbReference>
<gene>
    <name evidence="2" type="ORF">I9W95_08730</name>
</gene>
<comment type="caution">
    <text evidence="2">The sequence shown here is derived from an EMBL/GenBank/DDBJ whole genome shotgun (WGS) entry which is preliminary data.</text>
</comment>
<sequence length="268" mass="30816">MTTDNALVFWMSVLFPLTGIAFILIIRTLHQRYVLQRQQAGVGYLVELKKLLLLTQRHRGSSYGAINGDNELRKVIPDIERPIEECIRNLNKLGEAGRQKDHWLAFLDHWQRLQKNNLHIDAENNLAQHNQIISVLLYLLEDVAESACLNGNCQPSLEYIWRDLPRAAELIGQARVLGSGIMASGSADSVHKIRMRFVRSRLEEFITDNGSADKKLLELMQVIDQQILQDGQRMSAREYFDLSTQAMEPFFRRIDEGLEGLKQQLRVH</sequence>
<dbReference type="EMBL" id="JAEDAH010000043">
    <property type="protein sequence ID" value="MCA6063692.1"/>
    <property type="molecule type" value="Genomic_DNA"/>
</dbReference>
<name>A0ABS7ZRE6_9GAMM</name>
<evidence type="ECO:0000313" key="2">
    <source>
        <dbReference type="EMBL" id="MCA6063692.1"/>
    </source>
</evidence>
<keyword evidence="3" id="KW-1185">Reference proteome</keyword>
<evidence type="ECO:0000256" key="1">
    <source>
        <dbReference type="SAM" id="Phobius"/>
    </source>
</evidence>
<accession>A0ABS7ZRE6</accession>